<evidence type="ECO:0000259" key="3">
    <source>
        <dbReference type="Pfam" id="PF01515"/>
    </source>
</evidence>
<evidence type="ECO:0000256" key="2">
    <source>
        <dbReference type="ARBA" id="ARBA00023315"/>
    </source>
</evidence>
<dbReference type="Gene3D" id="3.40.718.10">
    <property type="entry name" value="Isopropylmalate Dehydrogenase"/>
    <property type="match status" value="1"/>
</dbReference>
<gene>
    <name evidence="4" type="ORF">ENJ89_10435</name>
</gene>
<feature type="non-terminal residue" evidence="4">
    <location>
        <position position="1"/>
    </location>
</feature>
<sequence>MPSTAHAALIAKMAERGQIKNALIDGPLALDNALSEHANKVKGLKTVVGGDADICIVPNIESGNLFYKLLTILGESRVAGVVVGAAVPVVLTSRADSEDAKFLSILTALAISQNWRV</sequence>
<dbReference type="PANTHER" id="PTHR43356">
    <property type="entry name" value="PHOSPHATE ACETYLTRANSFERASE"/>
    <property type="match status" value="1"/>
</dbReference>
<evidence type="ECO:0000313" key="4">
    <source>
        <dbReference type="EMBL" id="HHJ53601.1"/>
    </source>
</evidence>
<keyword evidence="1" id="KW-0808">Transferase</keyword>
<dbReference type="EMBL" id="DROD01000665">
    <property type="protein sequence ID" value="HHJ53601.1"/>
    <property type="molecule type" value="Genomic_DNA"/>
</dbReference>
<reference evidence="4" key="1">
    <citation type="journal article" date="2020" name="mSystems">
        <title>Genome- and Community-Level Interaction Insights into Carbon Utilization and Element Cycling Functions of Hydrothermarchaeota in Hydrothermal Sediment.</title>
        <authorList>
            <person name="Zhou Z."/>
            <person name="Liu Y."/>
            <person name="Xu W."/>
            <person name="Pan J."/>
            <person name="Luo Z.H."/>
            <person name="Li M."/>
        </authorList>
    </citation>
    <scope>NUCLEOTIDE SEQUENCE [LARGE SCALE GENOMIC DNA]</scope>
    <source>
        <strain evidence="4">HyVt-527</strain>
    </source>
</reference>
<evidence type="ECO:0000256" key="1">
    <source>
        <dbReference type="ARBA" id="ARBA00022679"/>
    </source>
</evidence>
<protein>
    <submittedName>
        <fullName evidence="4">Phosphate butyryltransferase</fullName>
    </submittedName>
</protein>
<name>A0A7V5PR45_CALAY</name>
<accession>A0A7V5PR45</accession>
<dbReference type="Proteomes" id="UP000886124">
    <property type="component" value="Unassembled WGS sequence"/>
</dbReference>
<dbReference type="GO" id="GO:0016746">
    <property type="term" value="F:acyltransferase activity"/>
    <property type="evidence" value="ECO:0007669"/>
    <property type="project" value="UniProtKB-KW"/>
</dbReference>
<dbReference type="Pfam" id="PF01515">
    <property type="entry name" value="PTA_PTB"/>
    <property type="match status" value="1"/>
</dbReference>
<proteinExistence type="predicted"/>
<comment type="caution">
    <text evidence="4">The sequence shown here is derived from an EMBL/GenBank/DDBJ whole genome shotgun (WGS) entry which is preliminary data.</text>
</comment>
<dbReference type="AlphaFoldDB" id="A0A7V5PR45"/>
<organism evidence="4">
    <name type="scientific">Caldithrix abyssi</name>
    <dbReference type="NCBI Taxonomy" id="187145"/>
    <lineage>
        <taxon>Bacteria</taxon>
        <taxon>Pseudomonadati</taxon>
        <taxon>Calditrichota</taxon>
        <taxon>Calditrichia</taxon>
        <taxon>Calditrichales</taxon>
        <taxon>Calditrichaceae</taxon>
        <taxon>Caldithrix</taxon>
    </lineage>
</organism>
<feature type="domain" description="Phosphate acetyl/butaryl transferase" evidence="3">
    <location>
        <begin position="3"/>
        <end position="105"/>
    </location>
</feature>
<dbReference type="SUPFAM" id="SSF53659">
    <property type="entry name" value="Isocitrate/Isopropylmalate dehydrogenase-like"/>
    <property type="match status" value="1"/>
</dbReference>
<dbReference type="InterPro" id="IPR050500">
    <property type="entry name" value="Phos_Acetyltrans/Butyryltrans"/>
</dbReference>
<keyword evidence="2" id="KW-0012">Acyltransferase</keyword>
<dbReference type="InterPro" id="IPR002505">
    <property type="entry name" value="PTA_PTB"/>
</dbReference>
<dbReference type="PANTHER" id="PTHR43356:SF2">
    <property type="entry name" value="PHOSPHATE ACETYLTRANSFERASE"/>
    <property type="match status" value="1"/>
</dbReference>